<protein>
    <recommendedName>
        <fullName evidence="3">WD40-repeat-containing domain protein</fullName>
    </recommendedName>
</protein>
<organism evidence="1 2">
    <name type="scientific">Clohesyomyces aquaticus</name>
    <dbReference type="NCBI Taxonomy" id="1231657"/>
    <lineage>
        <taxon>Eukaryota</taxon>
        <taxon>Fungi</taxon>
        <taxon>Dikarya</taxon>
        <taxon>Ascomycota</taxon>
        <taxon>Pezizomycotina</taxon>
        <taxon>Dothideomycetes</taxon>
        <taxon>Pleosporomycetidae</taxon>
        <taxon>Pleosporales</taxon>
        <taxon>Lindgomycetaceae</taxon>
        <taxon>Clohesyomyces</taxon>
    </lineage>
</organism>
<accession>A0A1Y1ZUM8</accession>
<name>A0A1Y1ZUM8_9PLEO</name>
<evidence type="ECO:0008006" key="3">
    <source>
        <dbReference type="Google" id="ProtNLM"/>
    </source>
</evidence>
<dbReference type="Proteomes" id="UP000193144">
    <property type="component" value="Unassembled WGS sequence"/>
</dbReference>
<evidence type="ECO:0000313" key="2">
    <source>
        <dbReference type="Proteomes" id="UP000193144"/>
    </source>
</evidence>
<proteinExistence type="predicted"/>
<sequence length="83" mass="9297">MGFATVDASYLATWSADHTARIWSVDTSQPHNVRLRLSTDRPRCQRIPSSDHVARSSAMCTCLFLARLCPLVGTQQPIYYSPI</sequence>
<keyword evidence="2" id="KW-1185">Reference proteome</keyword>
<reference evidence="1 2" key="1">
    <citation type="submission" date="2016-07" db="EMBL/GenBank/DDBJ databases">
        <title>Pervasive Adenine N6-methylation of Active Genes in Fungi.</title>
        <authorList>
            <consortium name="DOE Joint Genome Institute"/>
            <person name="Mondo S.J."/>
            <person name="Dannebaum R.O."/>
            <person name="Kuo R.C."/>
            <person name="Labutti K."/>
            <person name="Haridas S."/>
            <person name="Kuo A."/>
            <person name="Salamov A."/>
            <person name="Ahrendt S.R."/>
            <person name="Lipzen A."/>
            <person name="Sullivan W."/>
            <person name="Andreopoulos W.B."/>
            <person name="Clum A."/>
            <person name="Lindquist E."/>
            <person name="Daum C."/>
            <person name="Ramamoorthy G.K."/>
            <person name="Gryganskyi A."/>
            <person name="Culley D."/>
            <person name="Magnuson J.K."/>
            <person name="James T.Y."/>
            <person name="O'Malley M.A."/>
            <person name="Stajich J.E."/>
            <person name="Spatafora J.W."/>
            <person name="Visel A."/>
            <person name="Grigoriev I.V."/>
        </authorList>
    </citation>
    <scope>NUCLEOTIDE SEQUENCE [LARGE SCALE GENOMIC DNA]</scope>
    <source>
        <strain evidence="1 2">CBS 115471</strain>
    </source>
</reference>
<comment type="caution">
    <text evidence="1">The sequence shown here is derived from an EMBL/GenBank/DDBJ whole genome shotgun (WGS) entry which is preliminary data.</text>
</comment>
<dbReference type="EMBL" id="MCFA01000037">
    <property type="protein sequence ID" value="ORY13932.1"/>
    <property type="molecule type" value="Genomic_DNA"/>
</dbReference>
<dbReference type="AlphaFoldDB" id="A0A1Y1ZUM8"/>
<gene>
    <name evidence="1" type="ORF">BCR34DRAFT_249339</name>
</gene>
<evidence type="ECO:0000313" key="1">
    <source>
        <dbReference type="EMBL" id="ORY13932.1"/>
    </source>
</evidence>